<dbReference type="EMBL" id="FOPU01000011">
    <property type="protein sequence ID" value="SFH42076.1"/>
    <property type="molecule type" value="Genomic_DNA"/>
</dbReference>
<evidence type="ECO:0000313" key="1">
    <source>
        <dbReference type="EMBL" id="SFH42076.1"/>
    </source>
</evidence>
<dbReference type="RefSeq" id="WP_269458838.1">
    <property type="nucleotide sequence ID" value="NZ_CBCRYP010000022.1"/>
</dbReference>
<dbReference type="Proteomes" id="UP000183635">
    <property type="component" value="Unassembled WGS sequence"/>
</dbReference>
<name>A0A1I2ZWS7_9RHOB</name>
<proteinExistence type="predicted"/>
<protein>
    <submittedName>
        <fullName evidence="1">Uncharacterized protein</fullName>
    </submittedName>
</protein>
<accession>A0A1I2ZWS7</accession>
<dbReference type="AlphaFoldDB" id="A0A1I2ZWS7"/>
<reference evidence="1 2" key="1">
    <citation type="submission" date="2016-10" db="EMBL/GenBank/DDBJ databases">
        <authorList>
            <person name="de Groot N.N."/>
        </authorList>
    </citation>
    <scope>NUCLEOTIDE SEQUENCE [LARGE SCALE GENOMIC DNA]</scope>
    <source>
        <strain evidence="1 2">DSM 8537</strain>
    </source>
</reference>
<evidence type="ECO:0000313" key="2">
    <source>
        <dbReference type="Proteomes" id="UP000183635"/>
    </source>
</evidence>
<sequence length="41" mass="4627">MSLPAGWQRRPISYCVPWLGTKRSRSLLLPVTGSKAWLNEA</sequence>
<organism evidence="1 2">
    <name type="scientific">Paracoccus aminovorans</name>
    <dbReference type="NCBI Taxonomy" id="34004"/>
    <lineage>
        <taxon>Bacteria</taxon>
        <taxon>Pseudomonadati</taxon>
        <taxon>Pseudomonadota</taxon>
        <taxon>Alphaproteobacteria</taxon>
        <taxon>Rhodobacterales</taxon>
        <taxon>Paracoccaceae</taxon>
        <taxon>Paracoccus</taxon>
    </lineage>
</organism>
<keyword evidence="2" id="KW-1185">Reference proteome</keyword>
<gene>
    <name evidence="1" type="ORF">SAMN04488021_11127</name>
</gene>